<proteinExistence type="predicted"/>
<reference evidence="1 2" key="1">
    <citation type="submission" date="2017-09" db="EMBL/GenBank/DDBJ databases">
        <title>Complete genome sequence of Oxytococcus suis strain ZY16052.</title>
        <authorList>
            <person name="Li F."/>
        </authorList>
    </citation>
    <scope>NUCLEOTIDE SEQUENCE [LARGE SCALE GENOMIC DNA]</scope>
    <source>
        <strain evidence="1 2">ZY16052</strain>
    </source>
</reference>
<gene>
    <name evidence="1" type="ORF">CL176_10405</name>
</gene>
<dbReference type="GO" id="GO:0015031">
    <property type="term" value="P:protein transport"/>
    <property type="evidence" value="ECO:0007669"/>
    <property type="project" value="InterPro"/>
</dbReference>
<evidence type="ECO:0008006" key="3">
    <source>
        <dbReference type="Google" id="ProtNLM"/>
    </source>
</evidence>
<dbReference type="OrthoDB" id="2139151at2"/>
<sequence length="246" mass="28951">MKSSIDNYIAYQEIPVPEEILTIEIPSWDAAAQPVLDRALVEYRLNHDAKATELTDGMVEQLNLPGIASVSQLKQLGMTTYEKRQKEAHYYYKLLPYILNYYYINSNILMNSQERDAYVEEYMQQVQGYAEEAGMTVRAYGRQVMGITEDNVREVFEQRALEDFTFKLLAQDIADRQGLVLDEESYERFIQRNVLENGADEIALREELPLKRYQEIYPEMALSQEWYDYFYPQIRFKINPEVTLPM</sequence>
<dbReference type="SUPFAM" id="SSF109998">
    <property type="entry name" value="Triger factor/SurA peptide-binding domain-like"/>
    <property type="match status" value="1"/>
</dbReference>
<evidence type="ECO:0000313" key="2">
    <source>
        <dbReference type="Proteomes" id="UP000263232"/>
    </source>
</evidence>
<accession>A0A347WMR4</accession>
<dbReference type="EMBL" id="CP023434">
    <property type="protein sequence ID" value="AXY26371.1"/>
    <property type="molecule type" value="Genomic_DNA"/>
</dbReference>
<dbReference type="InterPro" id="IPR027304">
    <property type="entry name" value="Trigger_fact/SurA_dom_sf"/>
</dbReference>
<dbReference type="Proteomes" id="UP000263232">
    <property type="component" value="Chromosome"/>
</dbReference>
<dbReference type="KEGG" id="abae:CL176_10405"/>
<evidence type="ECO:0000313" key="1">
    <source>
        <dbReference type="EMBL" id="AXY26371.1"/>
    </source>
</evidence>
<dbReference type="Gene3D" id="1.10.3120.10">
    <property type="entry name" value="Trigger factor, C-terminal domain"/>
    <property type="match status" value="1"/>
</dbReference>
<dbReference type="InterPro" id="IPR037041">
    <property type="entry name" value="Trigger_fac_C_sf"/>
</dbReference>
<organism evidence="1 2">
    <name type="scientific">Suicoccus acidiformans</name>
    <dbReference type="NCBI Taxonomy" id="2036206"/>
    <lineage>
        <taxon>Bacteria</taxon>
        <taxon>Bacillati</taxon>
        <taxon>Bacillota</taxon>
        <taxon>Bacilli</taxon>
        <taxon>Lactobacillales</taxon>
        <taxon>Aerococcaceae</taxon>
        <taxon>Suicoccus</taxon>
    </lineage>
</organism>
<dbReference type="RefSeq" id="WP_118991230.1">
    <property type="nucleotide sequence ID" value="NZ_CP023434.1"/>
</dbReference>
<keyword evidence="2" id="KW-1185">Reference proteome</keyword>
<dbReference type="GO" id="GO:0006457">
    <property type="term" value="P:protein folding"/>
    <property type="evidence" value="ECO:0007669"/>
    <property type="project" value="InterPro"/>
</dbReference>
<dbReference type="AlphaFoldDB" id="A0A347WMR4"/>
<protein>
    <recommendedName>
        <fullName evidence="3">Trigger factor C-terminal domain-containing protein</fullName>
    </recommendedName>
</protein>
<name>A0A347WMR4_9LACT</name>